<protein>
    <recommendedName>
        <fullName evidence="15">PHD-type domain-containing protein</fullName>
    </recommendedName>
</protein>
<dbReference type="InterPro" id="IPR034732">
    <property type="entry name" value="EPHD"/>
</dbReference>
<dbReference type="PANTHER" id="PTHR13763:SF0">
    <property type="entry name" value="BREAST CANCER TYPE 1 SUSCEPTIBILITY PROTEIN"/>
    <property type="match status" value="1"/>
</dbReference>
<keyword evidence="4" id="KW-0227">DNA damage</keyword>
<dbReference type="GO" id="GO:0008270">
    <property type="term" value="F:zinc ion binding"/>
    <property type="evidence" value="ECO:0007669"/>
    <property type="project" value="UniProtKB-KW"/>
</dbReference>
<comment type="subcellular location">
    <subcellularLocation>
        <location evidence="1">Nucleus</location>
    </subcellularLocation>
</comment>
<dbReference type="Gene3D" id="3.30.40.10">
    <property type="entry name" value="Zinc/RING finger domain, C3HC4 (zinc finger)"/>
    <property type="match status" value="1"/>
</dbReference>
<keyword evidence="3" id="KW-0677">Repeat</keyword>
<reference evidence="13" key="1">
    <citation type="journal article" date="2020" name="Fungal Divers.">
        <title>Resolving the Mortierellaceae phylogeny through synthesis of multi-gene phylogenetics and phylogenomics.</title>
        <authorList>
            <person name="Vandepol N."/>
            <person name="Liber J."/>
            <person name="Desiro A."/>
            <person name="Na H."/>
            <person name="Kennedy M."/>
            <person name="Barry K."/>
            <person name="Grigoriev I.V."/>
            <person name="Miller A.N."/>
            <person name="O'Donnell K."/>
            <person name="Stajich J.E."/>
            <person name="Bonito G."/>
        </authorList>
    </citation>
    <scope>NUCLEOTIDE SEQUENCE</scope>
    <source>
        <strain evidence="13">KOD1015</strain>
    </source>
</reference>
<dbReference type="SMART" id="SM00249">
    <property type="entry name" value="PHD"/>
    <property type="match status" value="1"/>
</dbReference>
<dbReference type="SUPFAM" id="SSF57716">
    <property type="entry name" value="Glucocorticoid receptor-like (DNA-binding domain)"/>
    <property type="match status" value="1"/>
</dbReference>
<keyword evidence="6" id="KW-0862">Zinc</keyword>
<evidence type="ECO:0000256" key="9">
    <source>
        <dbReference type="PROSITE-ProRule" id="PRU00094"/>
    </source>
</evidence>
<feature type="domain" description="GATA-type" evidence="11">
    <location>
        <begin position="275"/>
        <end position="301"/>
    </location>
</feature>
<dbReference type="InterPro" id="IPR000679">
    <property type="entry name" value="Znf_GATA"/>
</dbReference>
<sequence>MDESYTEPDRGFDPEPSLEEDPSSMMKKTDEQNYVYLDQWRGRRVCAFCNDDGMANGQFIGPYPFMMTSTNRYGAEKRKHFWSHDSCARYSPEVIQAKDGSWYNVTTAMKRGRSVKCTSCKEKGATIGCFEPKCHRSFHVPCTGKPKSHYEDGVIFWCPQHEKSLLQRDLYDETFSCDHCSKILGVNPWKTCIKCSGDYFHSFDLCCDCFDREDINHEHEKKEFKTTYLPALELIRSEQLEKEAAIASQDAELVVAKKKTISYKPKMRALSRLVCSYCWSTTSANWRKGYNGVLMCEDCFLAVPATESSTQIIPSSDGPSEVGTIVEHPSGPLQLIPPEGRVNGVGRYATSAEDYSHSPYLTRTVVSAHRFDQSMSQAVYLDSYGPAENQLYSLPVDSTYYDIPGRAPRWATHSGTDYHGTWLPQTVRRAVTKYTSPNDKILSNFLGRGTDAIDCIAVDINPAAVSLSLRNCSFAIPPGATFKAEHRPTIMQGDSRKLAGPLFESESFDHYINEGFELEEFVVKRQRYCAMFGLGTYLCVQFDFLCFTHEFIATLRKVGKENNDLMTLEYDPARLSNVKISGTTRAIPSCPVERKSVVMGSVWTFKPTKDIEFPTLCASRMVERFGRNEANWEEYKLEFTMDEPGQPQIELWKENAVDILPPEEESMVTYERDRLQQIQENNKMLLELGLITELSESSDDIGHLNKISKDMPCYPPPAVTALRLITHIPCSGLKTHQISSYRTAVMQLAIDALEQLPLTGVLVVGTQDFRTEHGKLIPLSMLILEDIVRVVGEDYLRLKELIEAVPDGYQKDRRKITSWDELPKEETCLNDTVPTEHLPIVHACYLVFIKVKEKVSEKEEEKGNEKEKEQEKEKESKVEKEKEAENEDEKEKESDQV</sequence>
<evidence type="ECO:0000256" key="6">
    <source>
        <dbReference type="ARBA" id="ARBA00022833"/>
    </source>
</evidence>
<evidence type="ECO:0000313" key="14">
    <source>
        <dbReference type="Proteomes" id="UP000780801"/>
    </source>
</evidence>
<dbReference type="GO" id="GO:0043565">
    <property type="term" value="F:sequence-specific DNA binding"/>
    <property type="evidence" value="ECO:0007669"/>
    <property type="project" value="InterPro"/>
</dbReference>
<dbReference type="InterPro" id="IPR029063">
    <property type="entry name" value="SAM-dependent_MTases_sf"/>
</dbReference>
<evidence type="ECO:0000256" key="7">
    <source>
        <dbReference type="ARBA" id="ARBA00023204"/>
    </source>
</evidence>
<evidence type="ECO:0000256" key="4">
    <source>
        <dbReference type="ARBA" id="ARBA00022763"/>
    </source>
</evidence>
<dbReference type="InterPro" id="IPR019786">
    <property type="entry name" value="Zinc_finger_PHD-type_CS"/>
</dbReference>
<evidence type="ECO:0000256" key="10">
    <source>
        <dbReference type="SAM" id="MobiDB-lite"/>
    </source>
</evidence>
<evidence type="ECO:0000256" key="2">
    <source>
        <dbReference type="ARBA" id="ARBA00022723"/>
    </source>
</evidence>
<dbReference type="Pfam" id="PF13771">
    <property type="entry name" value="zf-HC5HC2H"/>
    <property type="match status" value="1"/>
</dbReference>
<dbReference type="InterPro" id="IPR031099">
    <property type="entry name" value="BRCA1-associated"/>
</dbReference>
<dbReference type="GO" id="GO:0004842">
    <property type="term" value="F:ubiquitin-protein transferase activity"/>
    <property type="evidence" value="ECO:0007669"/>
    <property type="project" value="TreeGrafter"/>
</dbReference>
<proteinExistence type="predicted"/>
<dbReference type="InterPro" id="IPR001965">
    <property type="entry name" value="Znf_PHD"/>
</dbReference>
<evidence type="ECO:0000313" key="13">
    <source>
        <dbReference type="EMBL" id="KAF9583661.1"/>
    </source>
</evidence>
<evidence type="ECO:0000256" key="1">
    <source>
        <dbReference type="ARBA" id="ARBA00004123"/>
    </source>
</evidence>
<keyword evidence="5 9" id="KW-0863">Zinc-finger</keyword>
<evidence type="ECO:0008006" key="15">
    <source>
        <dbReference type="Google" id="ProtNLM"/>
    </source>
</evidence>
<feature type="region of interest" description="Disordered" evidence="10">
    <location>
        <begin position="856"/>
        <end position="897"/>
    </location>
</feature>
<dbReference type="Proteomes" id="UP000780801">
    <property type="component" value="Unassembled WGS sequence"/>
</dbReference>
<organism evidence="13 14">
    <name type="scientific">Lunasporangiospora selenospora</name>
    <dbReference type="NCBI Taxonomy" id="979761"/>
    <lineage>
        <taxon>Eukaryota</taxon>
        <taxon>Fungi</taxon>
        <taxon>Fungi incertae sedis</taxon>
        <taxon>Mucoromycota</taxon>
        <taxon>Mortierellomycotina</taxon>
        <taxon>Mortierellomycetes</taxon>
        <taxon>Mortierellales</taxon>
        <taxon>Mortierellaceae</taxon>
        <taxon>Lunasporangiospora</taxon>
    </lineage>
</organism>
<dbReference type="PROSITE" id="PS01359">
    <property type="entry name" value="ZF_PHD_1"/>
    <property type="match status" value="1"/>
</dbReference>
<keyword evidence="14" id="KW-1185">Reference proteome</keyword>
<keyword evidence="8" id="KW-0539">Nucleus</keyword>
<accession>A0A9P6KG42</accession>
<evidence type="ECO:0000256" key="3">
    <source>
        <dbReference type="ARBA" id="ARBA00022737"/>
    </source>
</evidence>
<feature type="domain" description="PHD-type" evidence="12">
    <location>
        <begin position="43"/>
        <end position="162"/>
    </location>
</feature>
<dbReference type="SUPFAM" id="SSF53335">
    <property type="entry name" value="S-adenosyl-L-methionine-dependent methyltransferases"/>
    <property type="match status" value="1"/>
</dbReference>
<dbReference type="InterPro" id="IPR013083">
    <property type="entry name" value="Znf_RING/FYVE/PHD"/>
</dbReference>
<keyword evidence="2" id="KW-0479">Metal-binding</keyword>
<evidence type="ECO:0000256" key="5">
    <source>
        <dbReference type="ARBA" id="ARBA00022771"/>
    </source>
</evidence>
<dbReference type="PROSITE" id="PS50114">
    <property type="entry name" value="GATA_ZN_FINGER_2"/>
    <property type="match status" value="1"/>
</dbReference>
<dbReference type="OrthoDB" id="161570at2759"/>
<dbReference type="GO" id="GO:0000724">
    <property type="term" value="P:double-strand break repair via homologous recombination"/>
    <property type="evidence" value="ECO:0007669"/>
    <property type="project" value="TreeGrafter"/>
</dbReference>
<dbReference type="GO" id="GO:0045944">
    <property type="term" value="P:positive regulation of transcription by RNA polymerase II"/>
    <property type="evidence" value="ECO:0007669"/>
    <property type="project" value="TreeGrafter"/>
</dbReference>
<keyword evidence="7" id="KW-0234">DNA repair</keyword>
<dbReference type="PANTHER" id="PTHR13763">
    <property type="entry name" value="BREAST CANCER TYPE 1 SUSCEPTIBILITY PROTEIN BRCA1"/>
    <property type="match status" value="1"/>
</dbReference>
<dbReference type="EMBL" id="JAABOA010000632">
    <property type="protein sequence ID" value="KAF9583661.1"/>
    <property type="molecule type" value="Genomic_DNA"/>
</dbReference>
<dbReference type="PROSITE" id="PS51805">
    <property type="entry name" value="EPHD"/>
    <property type="match status" value="1"/>
</dbReference>
<feature type="region of interest" description="Disordered" evidence="10">
    <location>
        <begin position="1"/>
        <end position="26"/>
    </location>
</feature>
<comment type="caution">
    <text evidence="13">The sequence shown here is derived from an EMBL/GenBank/DDBJ whole genome shotgun (WGS) entry which is preliminary data.</text>
</comment>
<evidence type="ECO:0000259" key="11">
    <source>
        <dbReference type="PROSITE" id="PS50114"/>
    </source>
</evidence>
<dbReference type="AlphaFoldDB" id="A0A9P6KG42"/>
<gene>
    <name evidence="13" type="ORF">BGW38_008918</name>
</gene>
<dbReference type="GO" id="GO:0005634">
    <property type="term" value="C:nucleus"/>
    <property type="evidence" value="ECO:0007669"/>
    <property type="project" value="UniProtKB-SubCell"/>
</dbReference>
<name>A0A9P6KG42_9FUNG</name>
<evidence type="ECO:0000256" key="8">
    <source>
        <dbReference type="ARBA" id="ARBA00023242"/>
    </source>
</evidence>
<evidence type="ECO:0000259" key="12">
    <source>
        <dbReference type="PROSITE" id="PS51805"/>
    </source>
</evidence>